<dbReference type="EMBL" id="LCFP01000002">
    <property type="protein sequence ID" value="KKS98307.1"/>
    <property type="molecule type" value="Genomic_DNA"/>
</dbReference>
<dbReference type="Pfam" id="PF18894">
    <property type="entry name" value="PhageMetallopep"/>
    <property type="match status" value="1"/>
</dbReference>
<dbReference type="Proteomes" id="UP000034894">
    <property type="component" value="Unassembled WGS sequence"/>
</dbReference>
<gene>
    <name evidence="2" type="ORF">UV73_C0002G0021</name>
</gene>
<accession>A0A0G1DL56</accession>
<comment type="caution">
    <text evidence="2">The sequence shown here is derived from an EMBL/GenBank/DDBJ whole genome shotgun (WGS) entry which is preliminary data.</text>
</comment>
<dbReference type="STRING" id="1618443.UV73_C0002G0021"/>
<proteinExistence type="predicted"/>
<reference evidence="2 3" key="1">
    <citation type="journal article" date="2015" name="Nature">
        <title>rRNA introns, odd ribosomes, and small enigmatic genomes across a large radiation of phyla.</title>
        <authorList>
            <person name="Brown C.T."/>
            <person name="Hug L.A."/>
            <person name="Thomas B.C."/>
            <person name="Sharon I."/>
            <person name="Castelle C.J."/>
            <person name="Singh A."/>
            <person name="Wilkins M.J."/>
            <person name="Williams K.H."/>
            <person name="Banfield J.F."/>
        </authorList>
    </citation>
    <scope>NUCLEOTIDE SEQUENCE [LARGE SCALE GENOMIC DNA]</scope>
</reference>
<organism evidence="2 3">
    <name type="scientific">Candidatus Gottesmanbacteria bacterium GW2011_GWA2_43_14</name>
    <dbReference type="NCBI Taxonomy" id="1618443"/>
    <lineage>
        <taxon>Bacteria</taxon>
        <taxon>Candidatus Gottesmaniibacteriota</taxon>
    </lineage>
</organism>
<evidence type="ECO:0000259" key="1">
    <source>
        <dbReference type="Pfam" id="PF18894"/>
    </source>
</evidence>
<evidence type="ECO:0000313" key="3">
    <source>
        <dbReference type="Proteomes" id="UP000034894"/>
    </source>
</evidence>
<evidence type="ECO:0000313" key="2">
    <source>
        <dbReference type="EMBL" id="KKS98307.1"/>
    </source>
</evidence>
<feature type="domain" description="Putative phage metallopeptidase" evidence="1">
    <location>
        <begin position="1"/>
        <end position="104"/>
    </location>
</feature>
<sequence>MEWYPATDIKRELGKIVRELELDYIKLNKIVCYRSHGSTSRARARIWSFPKVWQMALKLPPYYIIEVISERFDRLNQQEKIRTLIHELMHIPMNFSGSLLPHRTRSGHLEKKVEKFYRLLANKRI</sequence>
<dbReference type="AlphaFoldDB" id="A0A0G1DL56"/>
<name>A0A0G1DL56_9BACT</name>
<dbReference type="InterPro" id="IPR043998">
    <property type="entry name" value="Put_Metallopep"/>
</dbReference>
<protein>
    <submittedName>
        <fullName evidence="2">Metallopeptidase-like protein</fullName>
    </submittedName>
</protein>